<keyword evidence="8" id="KW-1185">Reference proteome</keyword>
<feature type="domain" description="PPM-type phosphatase" evidence="6">
    <location>
        <begin position="1146"/>
        <end position="1433"/>
    </location>
</feature>
<evidence type="ECO:0000259" key="5">
    <source>
        <dbReference type="PROSITE" id="PS50125"/>
    </source>
</evidence>
<feature type="compositionally biased region" description="Low complexity" evidence="4">
    <location>
        <begin position="114"/>
        <end position="127"/>
    </location>
</feature>
<evidence type="ECO:0000256" key="3">
    <source>
        <dbReference type="ARBA" id="ARBA00022737"/>
    </source>
</evidence>
<dbReference type="SMART" id="SM00365">
    <property type="entry name" value="LRR_SD22"/>
    <property type="match status" value="7"/>
</dbReference>
<dbReference type="InterPro" id="IPR003591">
    <property type="entry name" value="Leu-rich_rpt_typical-subtyp"/>
</dbReference>
<dbReference type="SUPFAM" id="SSF52058">
    <property type="entry name" value="L domain-like"/>
    <property type="match status" value="2"/>
</dbReference>
<dbReference type="InterPro" id="IPR036457">
    <property type="entry name" value="PPM-type-like_dom_sf"/>
</dbReference>
<gene>
    <name evidence="7" type="ORF">FA13DRAFT_1816025</name>
</gene>
<dbReference type="GO" id="GO:0005737">
    <property type="term" value="C:cytoplasm"/>
    <property type="evidence" value="ECO:0007669"/>
    <property type="project" value="TreeGrafter"/>
</dbReference>
<evidence type="ECO:0000256" key="4">
    <source>
        <dbReference type="SAM" id="MobiDB-lite"/>
    </source>
</evidence>
<feature type="region of interest" description="Disordered" evidence="4">
    <location>
        <begin position="70"/>
        <end position="131"/>
    </location>
</feature>
<keyword evidence="1" id="KW-0433">Leucine-rich repeat</keyword>
<dbReference type="PROSITE" id="PS51450">
    <property type="entry name" value="LRR"/>
    <property type="match status" value="6"/>
</dbReference>
<proteinExistence type="predicted"/>
<dbReference type="Pfam" id="PF00481">
    <property type="entry name" value="PP2C"/>
    <property type="match status" value="1"/>
</dbReference>
<dbReference type="SMART" id="SM00369">
    <property type="entry name" value="LRR_TYP"/>
    <property type="match status" value="8"/>
</dbReference>
<dbReference type="GO" id="GO:0009190">
    <property type="term" value="P:cyclic nucleotide biosynthetic process"/>
    <property type="evidence" value="ECO:0007669"/>
    <property type="project" value="InterPro"/>
</dbReference>
<dbReference type="Gene3D" id="3.80.10.10">
    <property type="entry name" value="Ribonuclease Inhibitor"/>
    <property type="match status" value="3"/>
</dbReference>
<dbReference type="InterPro" id="IPR001054">
    <property type="entry name" value="A/G_cyclase"/>
</dbReference>
<dbReference type="CDD" id="cd07302">
    <property type="entry name" value="CHD"/>
    <property type="match status" value="1"/>
</dbReference>
<evidence type="ECO:0000256" key="2">
    <source>
        <dbReference type="ARBA" id="ARBA00022723"/>
    </source>
</evidence>
<reference evidence="7 8" key="1">
    <citation type="journal article" date="2019" name="Nat. Ecol. Evol.">
        <title>Megaphylogeny resolves global patterns of mushroom evolution.</title>
        <authorList>
            <person name="Varga T."/>
            <person name="Krizsan K."/>
            <person name="Foldi C."/>
            <person name="Dima B."/>
            <person name="Sanchez-Garcia M."/>
            <person name="Sanchez-Ramirez S."/>
            <person name="Szollosi G.J."/>
            <person name="Szarkandi J.G."/>
            <person name="Papp V."/>
            <person name="Albert L."/>
            <person name="Andreopoulos W."/>
            <person name="Angelini C."/>
            <person name="Antonin V."/>
            <person name="Barry K.W."/>
            <person name="Bougher N.L."/>
            <person name="Buchanan P."/>
            <person name="Buyck B."/>
            <person name="Bense V."/>
            <person name="Catcheside P."/>
            <person name="Chovatia M."/>
            <person name="Cooper J."/>
            <person name="Damon W."/>
            <person name="Desjardin D."/>
            <person name="Finy P."/>
            <person name="Geml J."/>
            <person name="Haridas S."/>
            <person name="Hughes K."/>
            <person name="Justo A."/>
            <person name="Karasinski D."/>
            <person name="Kautmanova I."/>
            <person name="Kiss B."/>
            <person name="Kocsube S."/>
            <person name="Kotiranta H."/>
            <person name="LaButti K.M."/>
            <person name="Lechner B.E."/>
            <person name="Liimatainen K."/>
            <person name="Lipzen A."/>
            <person name="Lukacs Z."/>
            <person name="Mihaltcheva S."/>
            <person name="Morgado L.N."/>
            <person name="Niskanen T."/>
            <person name="Noordeloos M.E."/>
            <person name="Ohm R.A."/>
            <person name="Ortiz-Santana B."/>
            <person name="Ovrebo C."/>
            <person name="Racz N."/>
            <person name="Riley R."/>
            <person name="Savchenko A."/>
            <person name="Shiryaev A."/>
            <person name="Soop K."/>
            <person name="Spirin V."/>
            <person name="Szebenyi C."/>
            <person name="Tomsovsky M."/>
            <person name="Tulloss R.E."/>
            <person name="Uehling J."/>
            <person name="Grigoriev I.V."/>
            <person name="Vagvolgyi C."/>
            <person name="Papp T."/>
            <person name="Martin F.M."/>
            <person name="Miettinen O."/>
            <person name="Hibbett D.S."/>
            <person name="Nagy L.G."/>
        </authorList>
    </citation>
    <scope>NUCLEOTIDE SEQUENCE [LARGE SCALE GENOMIC DNA]</scope>
    <source>
        <strain evidence="7 8">FP101781</strain>
    </source>
</reference>
<dbReference type="SUPFAM" id="SSF81606">
    <property type="entry name" value="PP2C-like"/>
    <property type="match status" value="1"/>
</dbReference>
<dbReference type="PROSITE" id="PS50125">
    <property type="entry name" value="GUANYLATE_CYCLASE_2"/>
    <property type="match status" value="1"/>
</dbReference>
<dbReference type="InterPro" id="IPR001611">
    <property type="entry name" value="Leu-rich_rpt"/>
</dbReference>
<evidence type="ECO:0000256" key="1">
    <source>
        <dbReference type="ARBA" id="ARBA00022614"/>
    </source>
</evidence>
<dbReference type="EMBL" id="QPFP01000035">
    <property type="protein sequence ID" value="TEB28055.1"/>
    <property type="molecule type" value="Genomic_DNA"/>
</dbReference>
<dbReference type="Pfam" id="PF00211">
    <property type="entry name" value="Guanylate_cyc"/>
    <property type="match status" value="1"/>
</dbReference>
<dbReference type="GO" id="GO:0046872">
    <property type="term" value="F:metal ion binding"/>
    <property type="evidence" value="ECO:0007669"/>
    <property type="project" value="UniProtKB-KW"/>
</dbReference>
<dbReference type="SMART" id="SM00044">
    <property type="entry name" value="CYCc"/>
    <property type="match status" value="1"/>
</dbReference>
<keyword evidence="3" id="KW-0677">Repeat</keyword>
<dbReference type="SMART" id="SM00332">
    <property type="entry name" value="PP2Cc"/>
    <property type="match status" value="1"/>
</dbReference>
<dbReference type="InterPro" id="IPR055414">
    <property type="entry name" value="LRR_R13L4/SHOC2-like"/>
</dbReference>
<dbReference type="SUPFAM" id="SSF55073">
    <property type="entry name" value="Nucleotide cyclase"/>
    <property type="match status" value="1"/>
</dbReference>
<dbReference type="InterPro" id="IPR001932">
    <property type="entry name" value="PPM-type_phosphatase-like_dom"/>
</dbReference>
<dbReference type="STRING" id="71717.A0A4Y7T1P3"/>
<dbReference type="Pfam" id="PF13855">
    <property type="entry name" value="LRR_8"/>
    <property type="match status" value="1"/>
</dbReference>
<dbReference type="PANTHER" id="PTHR48051:SF1">
    <property type="entry name" value="RAS SUPPRESSOR PROTEIN 1"/>
    <property type="match status" value="1"/>
</dbReference>
<comment type="caution">
    <text evidence="7">The sequence shown here is derived from an EMBL/GenBank/DDBJ whole genome shotgun (WGS) entry which is preliminary data.</text>
</comment>
<dbReference type="PROSITE" id="PS51746">
    <property type="entry name" value="PPM_2"/>
    <property type="match status" value="1"/>
</dbReference>
<name>A0A4Y7T1P3_COPMI</name>
<evidence type="ECO:0000313" key="8">
    <source>
        <dbReference type="Proteomes" id="UP000298030"/>
    </source>
</evidence>
<protein>
    <submittedName>
        <fullName evidence="7">L domain-like protein</fullName>
    </submittedName>
</protein>
<organism evidence="7 8">
    <name type="scientific">Coprinellus micaceus</name>
    <name type="common">Glistening ink-cap mushroom</name>
    <name type="synonym">Coprinus micaceus</name>
    <dbReference type="NCBI Taxonomy" id="71717"/>
    <lineage>
        <taxon>Eukaryota</taxon>
        <taxon>Fungi</taxon>
        <taxon>Dikarya</taxon>
        <taxon>Basidiomycota</taxon>
        <taxon>Agaricomycotina</taxon>
        <taxon>Agaricomycetes</taxon>
        <taxon>Agaricomycetidae</taxon>
        <taxon>Agaricales</taxon>
        <taxon>Agaricineae</taxon>
        <taxon>Psathyrellaceae</taxon>
        <taxon>Coprinellus</taxon>
    </lineage>
</organism>
<sequence>MARRGSAMTDISLRLSEDAVGPNGVARLAPIETRPASDDAAIAPWVDVPPTPLPKSPGRTFAFSAKASVTSLVTQRAGSNGNTGYYRHGRPSESQSTLSIPDPNRNSIDEGDSQRGPFPSSSSSNSFELRKSKSSLNLMSGLIHKIRPRPSKPNLYASDGHSSDAMHPSLRNPVPPLPTPLISFSSDHSANSSKYSLPFKGSIAKARRGDKKKHAHPPLPERDQVNLEVDLNKISSGDFSEMDGIIRMPSGGYLSSPSSGGVSDFGTYLQQQPSLTSIDFNNPFASSSSSIQTQTHRKHSQHRISPTSMIPPDFVSINGRQSVASTTNSGAAQWVAPQSWVVQQEGEDAVEQAAHYDSSEDEVNPPPPPPPKMSTVSFGPGEDWALVPSPEQMGPGPVAKPKRPRTSQSRASVHHTFYKVRIYREGGGNHYASFDSSATVGDLNAHLSSKIFRDDVRGDHHRLYLDEGGRERPLGSTEKPASIVRKRLLLNGYEPEDGLDVLGIEDQPFLFKFIFKTQLLGPLEEDQPFETFDFIDLTGRSLRTIPVALHQNADSIVSLKLSRNPMLEIPLDFIQSCSTLRELRLSNMAMHKVPQSVRHSTTLHRLDLSCNRIADLEDAYLDDIPGLMNLGVQNNKLTALPWHFGRLRSLTSLNISNNRFSQFPPIICQMQSLQDLDVSFNSISQLPDDIGNLVNLKRLWLIGNQITRFSNECAQLVSLRSLDCRRNSISDLTVVLMLPKIEDILADHNMISALDLSIGPQLAKLDVSHNDITKLSLIPGPVGRSPYSLMSLDLSYAKLSSLDDIALGTLTSLRTLKLDHNSFRTIPDTLGELTYLETLSCSDNQLDTLPQSIGRLQKLEVLDAHHNALTVVPASLWNCASLIKINFTSNSITKWPFPPSETDLGEGGSLYDRKGSTASAATIPGLPPLVHSLEKLYLGENKLSDDEVHPLMIFKELRVLNLSFNDIQELPPDFLTQMTKIEQLYLSGNKLTNIPTEDLPLLKHLTTLYLNGNRLKTLPHELGKVKDLVILDVGSNLLRYNINNWEFDWNWNFNKKLKYLNLSGNKRLQIKADSSRSSGQHHRMSRDLSQLSRQTLAGFRDLTALRVLGLIDVTITTTGADAGVDIPDETDLRRVRTSQSTVNGMAYGVADSLGTTQLLNILDLVYEFNHNPGEPKRAIFAMFGRYSPPKGLLPPTSPNKVSKFLHDNFVNVFQTQLSVLNTAKGHTVTDALRRTFIKLNEKLFHYLRDQSMKQRKNSRASSTATSNSWMYDPALQRTGASACVVYFVNKRMYAANVGNAMAVVSRQGEAHCLSKVHDPYDRDETRHIRAAGGWISTTGKVNEEVDVSRSFGHFNLVPTVNAKPHVSTWDVSPLDEFVIIANRGLWDFIPVQTAVDIARSAAAQDPMIAAQKLRDFAMSYGADGSTMIMVVMLSESRLQQEYARLPGKRRDRDELTPALKDLSRFRPEIDPPVGHLALVFTDIRNSTHLWEVNPGMPTAMRLHNSLLRKYLRICGGYEVKTEGDAFMVSFPTALEAVWWCLAVQKALLEEAWPLEILECEDGKEEFDERGTRIRRGLLVRMGIHSGYPVCEPDPITHRMDYFGSMVNRSARVNSAAGGQIAVTGDIVREINARVFETELESEYSKAQPQMAVEGIKTVGVSVIPVGEMKLKGFEFTEHISHIYIKGLEARENFKDTPSTTTGQASRVQFSVPQTKELGTLCLRLEALSGGRLFRASPDRKGSVQSATNGPMGDLVVDVNKETPSTVFMADPQLLLPPMTEDCSDVDLMLVLDSLSVRIENAIRGIAERICPPTVDKAKFMAALMDGGDLDPRTLELISSVLQKL</sequence>
<dbReference type="Gene3D" id="3.30.70.1230">
    <property type="entry name" value="Nucleotide cyclase"/>
    <property type="match status" value="1"/>
</dbReference>
<dbReference type="Pfam" id="PF23010">
    <property type="entry name" value="RA_3"/>
    <property type="match status" value="1"/>
</dbReference>
<dbReference type="Gene3D" id="3.60.40.10">
    <property type="entry name" value="PPM-type phosphatase domain"/>
    <property type="match status" value="1"/>
</dbReference>
<evidence type="ECO:0000259" key="6">
    <source>
        <dbReference type="PROSITE" id="PS51746"/>
    </source>
</evidence>
<dbReference type="InterPro" id="IPR032675">
    <property type="entry name" value="LRR_dom_sf"/>
</dbReference>
<feature type="region of interest" description="Disordered" evidence="4">
    <location>
        <begin position="345"/>
        <end position="411"/>
    </location>
</feature>
<dbReference type="Pfam" id="PF23598">
    <property type="entry name" value="LRR_14"/>
    <property type="match status" value="2"/>
</dbReference>
<accession>A0A4Y7T1P3</accession>
<dbReference type="InterPro" id="IPR029787">
    <property type="entry name" value="Nucleotide_cyclase"/>
</dbReference>
<dbReference type="CDD" id="cd00143">
    <property type="entry name" value="PP2Cc"/>
    <property type="match status" value="1"/>
</dbReference>
<dbReference type="PANTHER" id="PTHR48051">
    <property type="match status" value="1"/>
</dbReference>
<dbReference type="OrthoDB" id="2021138at2759"/>
<dbReference type="InterPro" id="IPR050216">
    <property type="entry name" value="LRR_domain-containing"/>
</dbReference>
<dbReference type="Proteomes" id="UP000298030">
    <property type="component" value="Unassembled WGS sequence"/>
</dbReference>
<dbReference type="SMART" id="SM00364">
    <property type="entry name" value="LRR_BAC"/>
    <property type="match status" value="9"/>
</dbReference>
<feature type="region of interest" description="Disordered" evidence="4">
    <location>
        <begin position="143"/>
        <end position="176"/>
    </location>
</feature>
<keyword evidence="2" id="KW-0479">Metal-binding</keyword>
<dbReference type="GO" id="GO:0035556">
    <property type="term" value="P:intracellular signal transduction"/>
    <property type="evidence" value="ECO:0007669"/>
    <property type="project" value="InterPro"/>
</dbReference>
<feature type="domain" description="Guanylate cyclase" evidence="5">
    <location>
        <begin position="1477"/>
        <end position="1613"/>
    </location>
</feature>
<dbReference type="InterPro" id="IPR055071">
    <property type="entry name" value="RA_PHLPP-like"/>
</dbReference>
<evidence type="ECO:0000313" key="7">
    <source>
        <dbReference type="EMBL" id="TEB28055.1"/>
    </source>
</evidence>
<feature type="compositionally biased region" description="Polar residues" evidence="4">
    <location>
        <begin position="70"/>
        <end position="83"/>
    </location>
</feature>